<gene>
    <name evidence="3" type="ORF">OUY22_17915</name>
</gene>
<evidence type="ECO:0008006" key="5">
    <source>
        <dbReference type="Google" id="ProtNLM"/>
    </source>
</evidence>
<evidence type="ECO:0000256" key="1">
    <source>
        <dbReference type="SAM" id="MobiDB-lite"/>
    </source>
</evidence>
<feature type="chain" id="PRO_5047333808" description="Lipoprotein" evidence="2">
    <location>
        <begin position="20"/>
        <end position="204"/>
    </location>
</feature>
<name>A0ABT4SDN0_9ACTN</name>
<dbReference type="RefSeq" id="WP_270156141.1">
    <property type="nucleotide sequence ID" value="NZ_JAPNNL010000065.1"/>
</dbReference>
<evidence type="ECO:0000313" key="4">
    <source>
        <dbReference type="Proteomes" id="UP001144036"/>
    </source>
</evidence>
<evidence type="ECO:0000313" key="3">
    <source>
        <dbReference type="EMBL" id="MDA0635301.1"/>
    </source>
</evidence>
<keyword evidence="2" id="KW-0732">Signal</keyword>
<feature type="signal peptide" evidence="2">
    <location>
        <begin position="1"/>
        <end position="19"/>
    </location>
</feature>
<protein>
    <recommendedName>
        <fullName evidence="5">Lipoprotein</fullName>
    </recommendedName>
</protein>
<proteinExistence type="predicted"/>
<feature type="compositionally biased region" description="Low complexity" evidence="1">
    <location>
        <begin position="31"/>
        <end position="44"/>
    </location>
</feature>
<comment type="caution">
    <text evidence="3">The sequence shown here is derived from an EMBL/GenBank/DDBJ whole genome shotgun (WGS) entry which is preliminary data.</text>
</comment>
<keyword evidence="4" id="KW-1185">Reference proteome</keyword>
<dbReference type="Proteomes" id="UP001144036">
    <property type="component" value="Unassembled WGS sequence"/>
</dbReference>
<organism evidence="3 4">
    <name type="scientific">Nonomuraea corallina</name>
    <dbReference type="NCBI Taxonomy" id="2989783"/>
    <lineage>
        <taxon>Bacteria</taxon>
        <taxon>Bacillati</taxon>
        <taxon>Actinomycetota</taxon>
        <taxon>Actinomycetes</taxon>
        <taxon>Streptosporangiales</taxon>
        <taxon>Streptosporangiaceae</taxon>
        <taxon>Nonomuraea</taxon>
    </lineage>
</organism>
<evidence type="ECO:0000256" key="2">
    <source>
        <dbReference type="SAM" id="SignalP"/>
    </source>
</evidence>
<dbReference type="PROSITE" id="PS51257">
    <property type="entry name" value="PROKAR_LIPOPROTEIN"/>
    <property type="match status" value="1"/>
</dbReference>
<feature type="region of interest" description="Disordered" evidence="1">
    <location>
        <begin position="20"/>
        <end position="58"/>
    </location>
</feature>
<reference evidence="3" key="1">
    <citation type="submission" date="2022-11" db="EMBL/GenBank/DDBJ databases">
        <title>Nonomuraea corallina sp. nov., a new species of the genus Nonomuraea isolated from sea side sediment in Thai sea.</title>
        <authorList>
            <person name="Ngamcharungchit C."/>
            <person name="Matsumoto A."/>
            <person name="Suriyachadkun C."/>
            <person name="Panbangred W."/>
            <person name="Inahashi Y."/>
            <person name="Intra B."/>
        </authorList>
    </citation>
    <scope>NUCLEOTIDE SEQUENCE</scope>
    <source>
        <strain evidence="3">MCN248</strain>
    </source>
</reference>
<accession>A0ABT4SDN0</accession>
<dbReference type="EMBL" id="JAPNNL010000065">
    <property type="protein sequence ID" value="MDA0635301.1"/>
    <property type="molecule type" value="Genomic_DNA"/>
</dbReference>
<sequence>MKTITALLASLLLAGCGQAAERPYQPREEPAPATGAAGTSPTPTRETSAPPASDRPASVDVGDLRVRIDWPGQDTALLRLFPDYYLAKYRAVFSGDDGHLRHADPMFREEAIRWAREFTDGGYAVAGRSRLYRLKVNAIVGRGAEVDVCVDETRMKVVAGTGEPVTPQPTSIRTPYLQRMLARKGDDGRWRIKQIAYGTEGCSR</sequence>